<dbReference type="InterPro" id="IPR041121">
    <property type="entry name" value="SDH_C"/>
</dbReference>
<dbReference type="PANTHER" id="PTHR21089:SF1">
    <property type="entry name" value="BIFUNCTIONAL 3-DEHYDROQUINATE DEHYDRATASE_SHIKIMATE DEHYDROGENASE, CHLOROPLASTIC"/>
    <property type="match status" value="1"/>
</dbReference>
<gene>
    <name evidence="5" type="ORF">C7B45_00530</name>
</gene>
<dbReference type="InterPro" id="IPR046346">
    <property type="entry name" value="Aminoacid_DH-like_N_sf"/>
</dbReference>
<dbReference type="Gene3D" id="3.40.50.720">
    <property type="entry name" value="NAD(P)-binding Rossmann-like Domain"/>
    <property type="match status" value="1"/>
</dbReference>
<comment type="caution">
    <text evidence="5">The sequence shown here is derived from an EMBL/GenBank/DDBJ whole genome shotgun (WGS) entry which is preliminary data.</text>
</comment>
<dbReference type="Pfam" id="PF18317">
    <property type="entry name" value="SDH_C"/>
    <property type="match status" value="1"/>
</dbReference>
<proteinExistence type="predicted"/>
<dbReference type="CDD" id="cd01065">
    <property type="entry name" value="NAD_bind_Shikimate_DH"/>
    <property type="match status" value="1"/>
</dbReference>
<evidence type="ECO:0000256" key="2">
    <source>
        <dbReference type="ARBA" id="ARBA00023141"/>
    </source>
</evidence>
<organism evidence="5 6">
    <name type="scientific">Sulfobacillus acidophilus</name>
    <dbReference type="NCBI Taxonomy" id="53633"/>
    <lineage>
        <taxon>Bacteria</taxon>
        <taxon>Bacillati</taxon>
        <taxon>Bacillota</taxon>
        <taxon>Clostridia</taxon>
        <taxon>Eubacteriales</taxon>
        <taxon>Clostridiales Family XVII. Incertae Sedis</taxon>
        <taxon>Sulfobacillus</taxon>
    </lineage>
</organism>
<dbReference type="InterPro" id="IPR013708">
    <property type="entry name" value="Shikimate_DH-bd_N"/>
</dbReference>
<name>A0A2T2WPN5_9FIRM</name>
<comment type="pathway">
    <text evidence="1">Metabolic intermediate biosynthesis; chorismate biosynthesis; chorismate from D-erythrose 4-phosphate and phosphoenolpyruvate: step 4/7.</text>
</comment>
<accession>A0A2T2WPN5</accession>
<dbReference type="GO" id="GO:0005829">
    <property type="term" value="C:cytosol"/>
    <property type="evidence" value="ECO:0007669"/>
    <property type="project" value="TreeGrafter"/>
</dbReference>
<dbReference type="SUPFAM" id="SSF53223">
    <property type="entry name" value="Aminoacid dehydrogenase-like, N-terminal domain"/>
    <property type="match status" value="1"/>
</dbReference>
<feature type="domain" description="SDH C-terminal" evidence="4">
    <location>
        <begin position="225"/>
        <end position="254"/>
    </location>
</feature>
<evidence type="ECO:0000256" key="1">
    <source>
        <dbReference type="ARBA" id="ARBA00004871"/>
    </source>
</evidence>
<dbReference type="Proteomes" id="UP000241848">
    <property type="component" value="Unassembled WGS sequence"/>
</dbReference>
<dbReference type="InterPro" id="IPR036291">
    <property type="entry name" value="NAD(P)-bd_dom_sf"/>
</dbReference>
<dbReference type="GO" id="GO:0050661">
    <property type="term" value="F:NADP binding"/>
    <property type="evidence" value="ECO:0007669"/>
    <property type="project" value="TreeGrafter"/>
</dbReference>
<dbReference type="PANTHER" id="PTHR21089">
    <property type="entry name" value="SHIKIMATE DEHYDROGENASE"/>
    <property type="match status" value="1"/>
</dbReference>
<evidence type="ECO:0000259" key="3">
    <source>
        <dbReference type="Pfam" id="PF08501"/>
    </source>
</evidence>
<dbReference type="EMBL" id="PXYV01000001">
    <property type="protein sequence ID" value="PSR24197.1"/>
    <property type="molecule type" value="Genomic_DNA"/>
</dbReference>
<sequence>MQLYAVFGQPIAHSLSPVIHNEAFRSQGIAANYFAVECSPSQLQDKLRAFEVLGGCGVNLTRPLKQTVLPLLAAKSEWVDSALAANILRRDGEEWVGDNTDCEALYRLLQGLKSGLGDALVLGCGGVARATAAVLQRHGYRVVGAARRPALCGWADEAIVWDDRLKPAPWQVVVNATPLGQDDEGQEERWPTPEPGGIAVDWVYRPRATRFLQEAQAHQAIVIDGLTLLVEQAALGWRTWFGMEAPRQVMWKAVGAWQ</sequence>
<dbReference type="GO" id="GO:0009073">
    <property type="term" value="P:aromatic amino acid family biosynthetic process"/>
    <property type="evidence" value="ECO:0007669"/>
    <property type="project" value="UniProtKB-KW"/>
</dbReference>
<dbReference type="GO" id="GO:0004764">
    <property type="term" value="F:shikimate 3-dehydrogenase (NADP+) activity"/>
    <property type="evidence" value="ECO:0007669"/>
    <property type="project" value="InterPro"/>
</dbReference>
<dbReference type="GO" id="GO:0009423">
    <property type="term" value="P:chorismate biosynthetic process"/>
    <property type="evidence" value="ECO:0007669"/>
    <property type="project" value="TreeGrafter"/>
</dbReference>
<protein>
    <submittedName>
        <fullName evidence="5">Shikimate dehydrogenase</fullName>
    </submittedName>
</protein>
<dbReference type="Gene3D" id="3.40.50.10860">
    <property type="entry name" value="Leucine Dehydrogenase, chain A, domain 1"/>
    <property type="match status" value="1"/>
</dbReference>
<dbReference type="AlphaFoldDB" id="A0A2T2WPN5"/>
<dbReference type="Pfam" id="PF08501">
    <property type="entry name" value="Shikimate_dh_N"/>
    <property type="match status" value="1"/>
</dbReference>
<feature type="domain" description="Shikimate dehydrogenase substrate binding N-terminal" evidence="3">
    <location>
        <begin position="6"/>
        <end position="87"/>
    </location>
</feature>
<evidence type="ECO:0000313" key="5">
    <source>
        <dbReference type="EMBL" id="PSR24197.1"/>
    </source>
</evidence>
<dbReference type="SUPFAM" id="SSF51735">
    <property type="entry name" value="NAD(P)-binding Rossmann-fold domains"/>
    <property type="match status" value="1"/>
</dbReference>
<reference evidence="5 6" key="1">
    <citation type="journal article" date="2014" name="BMC Genomics">
        <title>Comparison of environmental and isolate Sulfobacillus genomes reveals diverse carbon, sulfur, nitrogen, and hydrogen metabolisms.</title>
        <authorList>
            <person name="Justice N.B."/>
            <person name="Norman A."/>
            <person name="Brown C.T."/>
            <person name="Singh A."/>
            <person name="Thomas B.C."/>
            <person name="Banfield J.F."/>
        </authorList>
    </citation>
    <scope>NUCLEOTIDE SEQUENCE [LARGE SCALE GENOMIC DNA]</scope>
    <source>
        <strain evidence="5">AMDSBA3</strain>
    </source>
</reference>
<keyword evidence="2" id="KW-0057">Aromatic amino acid biosynthesis</keyword>
<dbReference type="GO" id="GO:0019632">
    <property type="term" value="P:shikimate metabolic process"/>
    <property type="evidence" value="ECO:0007669"/>
    <property type="project" value="TreeGrafter"/>
</dbReference>
<keyword evidence="2" id="KW-0028">Amino-acid biosynthesis</keyword>
<evidence type="ECO:0000313" key="6">
    <source>
        <dbReference type="Proteomes" id="UP000241848"/>
    </source>
</evidence>
<dbReference type="InterPro" id="IPR022893">
    <property type="entry name" value="Shikimate_DH_fam"/>
</dbReference>
<evidence type="ECO:0000259" key="4">
    <source>
        <dbReference type="Pfam" id="PF18317"/>
    </source>
</evidence>